<dbReference type="KEGG" id="pseg:D3H65_04100"/>
<dbReference type="OrthoDB" id="663011at2"/>
<proteinExistence type="predicted"/>
<protein>
    <submittedName>
        <fullName evidence="2">Crp/Fnr family transcriptional regulator</fullName>
    </submittedName>
</protein>
<dbReference type="EMBL" id="CP032157">
    <property type="protein sequence ID" value="AXY73204.1"/>
    <property type="molecule type" value="Genomic_DNA"/>
</dbReference>
<dbReference type="InterPro" id="IPR018490">
    <property type="entry name" value="cNMP-bd_dom_sf"/>
</dbReference>
<name>A0A3B7MFU4_9BACT</name>
<feature type="domain" description="Cyclic nucleotide-binding" evidence="1">
    <location>
        <begin position="33"/>
        <end position="119"/>
    </location>
</feature>
<dbReference type="InterPro" id="IPR014710">
    <property type="entry name" value="RmlC-like_jellyroll"/>
</dbReference>
<dbReference type="SUPFAM" id="SSF51206">
    <property type="entry name" value="cAMP-binding domain-like"/>
    <property type="match status" value="1"/>
</dbReference>
<dbReference type="Pfam" id="PF00027">
    <property type="entry name" value="cNMP_binding"/>
    <property type="match status" value="1"/>
</dbReference>
<dbReference type="InterPro" id="IPR000595">
    <property type="entry name" value="cNMP-bd_dom"/>
</dbReference>
<evidence type="ECO:0000313" key="3">
    <source>
        <dbReference type="Proteomes" id="UP000263900"/>
    </source>
</evidence>
<evidence type="ECO:0000313" key="2">
    <source>
        <dbReference type="EMBL" id="AXY73204.1"/>
    </source>
</evidence>
<gene>
    <name evidence="2" type="ORF">D3H65_04100</name>
</gene>
<reference evidence="2 3" key="1">
    <citation type="submission" date="2018-09" db="EMBL/GenBank/DDBJ databases">
        <title>Genome sequencing of strain 6GH32-13.</title>
        <authorList>
            <person name="Weon H.-Y."/>
            <person name="Heo J."/>
            <person name="Kwon S.-W."/>
        </authorList>
    </citation>
    <scope>NUCLEOTIDE SEQUENCE [LARGE SCALE GENOMIC DNA]</scope>
    <source>
        <strain evidence="2 3">5GH32-13</strain>
    </source>
</reference>
<accession>A0A3B7MFU4</accession>
<dbReference type="AlphaFoldDB" id="A0A3B7MFU4"/>
<keyword evidence="3" id="KW-1185">Reference proteome</keyword>
<dbReference type="Gene3D" id="2.60.120.10">
    <property type="entry name" value="Jelly Rolls"/>
    <property type="match status" value="1"/>
</dbReference>
<dbReference type="RefSeq" id="WP_119049042.1">
    <property type="nucleotide sequence ID" value="NZ_CP032157.1"/>
</dbReference>
<organism evidence="2 3">
    <name type="scientific">Paraflavitalea soli</name>
    <dbReference type="NCBI Taxonomy" id="2315862"/>
    <lineage>
        <taxon>Bacteria</taxon>
        <taxon>Pseudomonadati</taxon>
        <taxon>Bacteroidota</taxon>
        <taxon>Chitinophagia</taxon>
        <taxon>Chitinophagales</taxon>
        <taxon>Chitinophagaceae</taxon>
        <taxon>Paraflavitalea</taxon>
    </lineage>
</organism>
<sequence>MTHHYQQMLQAIRQISPMPDPDWQLCQANLEYRHISKGAYFVEEGNVYPYIGFVLQGLLRAYYLVDGEEINCQFYFEGHWPKAYHNFLTQTPSKMWIRAIEDTEVLLIRYDHLQALFQQSRHWERFGRIATENAFVAAQLRNEMLLLDDPETRYLKLTHIHPQILERVSLTQLASYIGIRQPSLSRIRRRLMSRIPKRGRP</sequence>
<evidence type="ECO:0000259" key="1">
    <source>
        <dbReference type="Pfam" id="PF00027"/>
    </source>
</evidence>
<dbReference type="Proteomes" id="UP000263900">
    <property type="component" value="Chromosome"/>
</dbReference>